<evidence type="ECO:0000256" key="10">
    <source>
        <dbReference type="HAMAP-Rule" id="MF_00453"/>
    </source>
</evidence>
<evidence type="ECO:0000256" key="1">
    <source>
        <dbReference type="ARBA" id="ARBA00004742"/>
    </source>
</evidence>
<comment type="pathway">
    <text evidence="1 10">Carbohydrate biosynthesis; gluconeogenesis.</text>
</comment>
<dbReference type="EC" id="4.1.1.49" evidence="3 10"/>
<comment type="caution">
    <text evidence="11">The sequence shown here is derived from an EMBL/GenBank/DDBJ whole genome shotgun (WGS) entry which is preliminary data.</text>
</comment>
<protein>
    <recommendedName>
        <fullName evidence="3 10">Phosphoenolpyruvate carboxykinase (ATP)</fullName>
        <shortName evidence="10">PCK</shortName>
        <shortName evidence="10">PEP carboxykinase</shortName>
        <shortName evidence="10">PEPCK</shortName>
        <ecNumber evidence="3 10">4.1.1.49</ecNumber>
    </recommendedName>
</protein>
<comment type="catalytic activity">
    <reaction evidence="9 10">
        <text>oxaloacetate + ATP = phosphoenolpyruvate + ADP + CO2</text>
        <dbReference type="Rhea" id="RHEA:18617"/>
        <dbReference type="ChEBI" id="CHEBI:16452"/>
        <dbReference type="ChEBI" id="CHEBI:16526"/>
        <dbReference type="ChEBI" id="CHEBI:30616"/>
        <dbReference type="ChEBI" id="CHEBI:58702"/>
        <dbReference type="ChEBI" id="CHEBI:456216"/>
        <dbReference type="EC" id="4.1.1.49"/>
    </reaction>
</comment>
<keyword evidence="8 10" id="KW-0456">Lyase</keyword>
<evidence type="ECO:0000256" key="6">
    <source>
        <dbReference type="ARBA" id="ARBA00022793"/>
    </source>
</evidence>
<keyword evidence="5 10" id="KW-0547">Nucleotide-binding</keyword>
<dbReference type="NCBIfam" id="NF006821">
    <property type="entry name" value="PRK09344.1-3"/>
    <property type="match status" value="1"/>
</dbReference>
<feature type="binding site" evidence="10">
    <location>
        <position position="200"/>
    </location>
    <ligand>
        <name>substrate</name>
    </ligand>
</feature>
<evidence type="ECO:0000256" key="8">
    <source>
        <dbReference type="ARBA" id="ARBA00023239"/>
    </source>
</evidence>
<dbReference type="SUPFAM" id="SSF53795">
    <property type="entry name" value="PEP carboxykinase-like"/>
    <property type="match status" value="1"/>
</dbReference>
<comment type="similarity">
    <text evidence="2 10">Belongs to the phosphoenolpyruvate carboxykinase (ATP) family.</text>
</comment>
<dbReference type="PANTHER" id="PTHR30031">
    <property type="entry name" value="PHOSPHOENOLPYRUVATE CARBOXYKINASE ATP"/>
    <property type="match status" value="1"/>
</dbReference>
<feature type="binding site" evidence="10">
    <location>
        <position position="194"/>
    </location>
    <ligand>
        <name>substrate</name>
    </ligand>
</feature>
<keyword evidence="4 10" id="KW-0312">Gluconeogenesis</keyword>
<feature type="binding site" evidence="10">
    <location>
        <position position="285"/>
    </location>
    <ligand>
        <name>ATP</name>
        <dbReference type="ChEBI" id="CHEBI:30616"/>
    </ligand>
</feature>
<feature type="binding site" evidence="10">
    <location>
        <position position="322"/>
    </location>
    <ligand>
        <name>substrate</name>
    </ligand>
</feature>
<feature type="binding site" evidence="10">
    <location>
        <position position="59"/>
    </location>
    <ligand>
        <name>substrate</name>
    </ligand>
</feature>
<dbReference type="Proteomes" id="UP000597338">
    <property type="component" value="Unassembled WGS sequence"/>
</dbReference>
<keyword evidence="6 10" id="KW-0210">Decarboxylase</keyword>
<sequence length="538" mass="59496">MNALKMAIPDLTYLFIKNKDKVHYQTSVAELVEHAIVNGEGNLSETGALAADTGRFTGRTPYDRYIVRDEVTEDSVWWGNVNQPIAESSFEYLFEEIGTYFNDREIFVRDGFAGADTEHRIGIRTVTETAYQNIFVHNLFIRPETPDPATTPEWSILAAPGYACLQPESLGLHHANFVIINFKRKIILVGGTGYTGEIKKSIFSVLNYILPLQKGILSMHCSANTDVNGHTALFFGLSGTGKTTLSADKDRMLIGDDEHGWDTKGIFNLEGGCYAKCVGLDESKEPQIFRAIRFGALIENVGFFPGTRVVNYNDISKTENTRAAYPIHYVPDSVILGRGGAPKNIFFLTADAFGVIPPVSLLSTAQAMYHFMSGYTAKVAGTEEGIREPKAVFSACFGEAFLPLHPMYYANLLREKLVAGAIDVWLVNTGWIAGPYGIGRRIKLRYTRSIINAALTGILKESTFRTHPIFGLRYPMSCPDVPDAVLDPVQLWPDAQAYYAQANQLAKLFIENFKKFGKEVSDEVLAASPVTLESAFSV</sequence>
<evidence type="ECO:0000256" key="7">
    <source>
        <dbReference type="ARBA" id="ARBA00022840"/>
    </source>
</evidence>
<evidence type="ECO:0000313" key="11">
    <source>
        <dbReference type="EMBL" id="GGC43727.1"/>
    </source>
</evidence>
<feature type="binding site" evidence="10">
    <location>
        <position position="257"/>
    </location>
    <ligand>
        <name>Mn(2+)</name>
        <dbReference type="ChEBI" id="CHEBI:29035"/>
    </ligand>
</feature>
<comment type="subcellular location">
    <subcellularLocation>
        <location evidence="10">Cytoplasm</location>
    </subcellularLocation>
</comment>
<dbReference type="PANTHER" id="PTHR30031:SF0">
    <property type="entry name" value="PHOSPHOENOLPYRUVATE CARBOXYKINASE (ATP)"/>
    <property type="match status" value="1"/>
</dbReference>
<dbReference type="Gene3D" id="2.170.8.10">
    <property type="entry name" value="Phosphoenolpyruvate Carboxykinase, domain 2"/>
    <property type="match status" value="1"/>
</dbReference>
<dbReference type="PIRSF" id="PIRSF006294">
    <property type="entry name" value="PEP_crbxkin"/>
    <property type="match status" value="1"/>
</dbReference>
<organism evidence="11 12">
    <name type="scientific">Parapedobacter defluvii</name>
    <dbReference type="NCBI Taxonomy" id="2045106"/>
    <lineage>
        <taxon>Bacteria</taxon>
        <taxon>Pseudomonadati</taxon>
        <taxon>Bacteroidota</taxon>
        <taxon>Sphingobacteriia</taxon>
        <taxon>Sphingobacteriales</taxon>
        <taxon>Sphingobacteriaceae</taxon>
        <taxon>Parapedobacter</taxon>
    </lineage>
</organism>
<dbReference type="Pfam" id="PF01293">
    <property type="entry name" value="PEPCK_ATP"/>
    <property type="match status" value="1"/>
</dbReference>
<comment type="cofactor">
    <cofactor evidence="10">
        <name>Mn(2+)</name>
        <dbReference type="ChEBI" id="CHEBI:29035"/>
    </cofactor>
    <text evidence="10">Binds 1 Mn(2+) ion per subunit.</text>
</comment>
<dbReference type="Gene3D" id="3.40.449.10">
    <property type="entry name" value="Phosphoenolpyruvate Carboxykinase, domain 1"/>
    <property type="match status" value="1"/>
</dbReference>
<evidence type="ECO:0000313" key="12">
    <source>
        <dbReference type="Proteomes" id="UP000597338"/>
    </source>
</evidence>
<dbReference type="SUPFAM" id="SSF68923">
    <property type="entry name" value="PEP carboxykinase N-terminal domain"/>
    <property type="match status" value="1"/>
</dbReference>
<feature type="binding site" evidence="10">
    <location>
        <position position="200"/>
    </location>
    <ligand>
        <name>Mn(2+)</name>
        <dbReference type="ChEBI" id="CHEBI:29035"/>
    </ligand>
</feature>
<name>A0ABQ1MPX5_9SPHI</name>
<dbReference type="NCBIfam" id="NF006820">
    <property type="entry name" value="PRK09344.1-2"/>
    <property type="match status" value="1"/>
</dbReference>
<dbReference type="InterPro" id="IPR013035">
    <property type="entry name" value="PEP_carboxykinase_C"/>
</dbReference>
<comment type="function">
    <text evidence="10">Involved in the gluconeogenesis. Catalyzes the conversion of oxaloacetate (OAA) to phosphoenolpyruvate (PEP) through direct phosphoryl transfer between the nucleoside triphosphate and OAA.</text>
</comment>
<feature type="binding site" evidence="10">
    <location>
        <position position="220"/>
    </location>
    <ligand>
        <name>Mn(2+)</name>
        <dbReference type="ChEBI" id="CHEBI:29035"/>
    </ligand>
</feature>
<dbReference type="InterPro" id="IPR008210">
    <property type="entry name" value="PEP_carboxykinase_N"/>
</dbReference>
<feature type="binding site" evidence="10">
    <location>
        <begin position="236"/>
        <end position="244"/>
    </location>
    <ligand>
        <name>ATP</name>
        <dbReference type="ChEBI" id="CHEBI:30616"/>
    </ligand>
</feature>
<dbReference type="NCBIfam" id="TIGR00224">
    <property type="entry name" value="pckA"/>
    <property type="match status" value="1"/>
</dbReference>
<reference evidence="12" key="1">
    <citation type="journal article" date="2019" name="Int. J. Syst. Evol. Microbiol.">
        <title>The Global Catalogue of Microorganisms (GCM) 10K type strain sequencing project: providing services to taxonomists for standard genome sequencing and annotation.</title>
        <authorList>
            <consortium name="The Broad Institute Genomics Platform"/>
            <consortium name="The Broad Institute Genome Sequencing Center for Infectious Disease"/>
            <person name="Wu L."/>
            <person name="Ma J."/>
        </authorList>
    </citation>
    <scope>NUCLEOTIDE SEQUENCE [LARGE SCALE GENOMIC DNA]</scope>
    <source>
        <strain evidence="12">CGMCC 1.15342</strain>
    </source>
</reference>
<keyword evidence="7 10" id="KW-0067">ATP-binding</keyword>
<accession>A0ABQ1MPX5</accession>
<evidence type="ECO:0000256" key="4">
    <source>
        <dbReference type="ARBA" id="ARBA00022432"/>
    </source>
</evidence>
<feature type="binding site" evidence="10">
    <location>
        <position position="220"/>
    </location>
    <ligand>
        <name>ATP</name>
        <dbReference type="ChEBI" id="CHEBI:30616"/>
    </ligand>
</feature>
<dbReference type="InterPro" id="IPR001272">
    <property type="entry name" value="PEP_carboxykinase_ATP"/>
</dbReference>
<keyword evidence="10" id="KW-0464">Manganese</keyword>
<feature type="binding site" evidence="10">
    <location>
        <begin position="441"/>
        <end position="442"/>
    </location>
    <ligand>
        <name>ATP</name>
        <dbReference type="ChEBI" id="CHEBI:30616"/>
    </ligand>
</feature>
<feature type="binding site" evidence="10">
    <location>
        <position position="447"/>
    </location>
    <ligand>
        <name>ATP</name>
        <dbReference type="ChEBI" id="CHEBI:30616"/>
    </ligand>
</feature>
<dbReference type="Gene3D" id="3.90.228.20">
    <property type="match status" value="1"/>
</dbReference>
<keyword evidence="10" id="KW-0963">Cytoplasm</keyword>
<gene>
    <name evidence="11" type="primary">pckA1</name>
    <name evidence="10" type="synonym">pckA</name>
    <name evidence="11" type="ORF">GCM10011386_40070</name>
</gene>
<evidence type="ECO:0000256" key="2">
    <source>
        <dbReference type="ARBA" id="ARBA00006052"/>
    </source>
</evidence>
<dbReference type="EMBL" id="BMIK01000020">
    <property type="protein sequence ID" value="GGC43727.1"/>
    <property type="molecule type" value="Genomic_DNA"/>
</dbReference>
<feature type="binding site" evidence="10">
    <location>
        <position position="200"/>
    </location>
    <ligand>
        <name>ATP</name>
        <dbReference type="ChEBI" id="CHEBI:30616"/>
    </ligand>
</feature>
<keyword evidence="10" id="KW-0479">Metal-binding</keyword>
<proteinExistence type="inferred from homology"/>
<dbReference type="HAMAP" id="MF_00453">
    <property type="entry name" value="PEPCK_ATP"/>
    <property type="match status" value="1"/>
</dbReference>
<evidence type="ECO:0000256" key="5">
    <source>
        <dbReference type="ARBA" id="ARBA00022741"/>
    </source>
</evidence>
<evidence type="ECO:0000256" key="3">
    <source>
        <dbReference type="ARBA" id="ARBA00012363"/>
    </source>
</evidence>
<evidence type="ECO:0000256" key="9">
    <source>
        <dbReference type="ARBA" id="ARBA00047371"/>
    </source>
</evidence>
<keyword evidence="12" id="KW-1185">Reference proteome</keyword>
<dbReference type="RefSeq" id="WP_188753252.1">
    <property type="nucleotide sequence ID" value="NZ_BMIK01000020.1"/>
</dbReference>
<feature type="binding site" evidence="10">
    <location>
        <position position="322"/>
    </location>
    <ligand>
        <name>ATP</name>
        <dbReference type="ChEBI" id="CHEBI:30616"/>
    </ligand>
</feature>